<sequence>MAVAWWSILPFALLLACIAVLPLIPATEKIWDRNLVKLVVALVLGVPIAVWFVIGGYVVWSLTHLVSILASMVLLFMTEGVWWKQLGVLAALLVLGKAGMNVRAGRAEAKMAAASGDRASERGE</sequence>
<organism evidence="2 3">
    <name type="scientific">Brevibacterium marinum</name>
    <dbReference type="NCBI Taxonomy" id="418643"/>
    <lineage>
        <taxon>Bacteria</taxon>
        <taxon>Bacillati</taxon>
        <taxon>Actinomycetota</taxon>
        <taxon>Actinomycetes</taxon>
        <taxon>Micrococcales</taxon>
        <taxon>Brevibacteriaceae</taxon>
        <taxon>Brevibacterium</taxon>
    </lineage>
</organism>
<keyword evidence="1" id="KW-0812">Transmembrane</keyword>
<keyword evidence="1" id="KW-0472">Membrane</keyword>
<gene>
    <name evidence="2" type="ORF">BKA07_002179</name>
</gene>
<dbReference type="AlphaFoldDB" id="A0A846RSV0"/>
<name>A0A846RSV0_9MICO</name>
<protein>
    <submittedName>
        <fullName evidence="2">Putative membrane protein</fullName>
    </submittedName>
</protein>
<dbReference type="RefSeq" id="WP_209043942.1">
    <property type="nucleotide sequence ID" value="NZ_BAAAPQ010000003.1"/>
</dbReference>
<dbReference type="Proteomes" id="UP000576792">
    <property type="component" value="Unassembled WGS sequence"/>
</dbReference>
<reference evidence="2 3" key="1">
    <citation type="submission" date="2020-03" db="EMBL/GenBank/DDBJ databases">
        <title>Sequencing the genomes of 1000 actinobacteria strains.</title>
        <authorList>
            <person name="Klenk H.-P."/>
        </authorList>
    </citation>
    <scope>NUCLEOTIDE SEQUENCE [LARGE SCALE GENOMIC DNA]</scope>
    <source>
        <strain evidence="2 3">DSM 18964</strain>
    </source>
</reference>
<proteinExistence type="predicted"/>
<dbReference type="EMBL" id="JAATJN010000001">
    <property type="protein sequence ID" value="NJC57144.1"/>
    <property type="molecule type" value="Genomic_DNA"/>
</dbReference>
<accession>A0A846RSV0</accession>
<comment type="caution">
    <text evidence="2">The sequence shown here is derived from an EMBL/GenBank/DDBJ whole genome shotgun (WGS) entry which is preliminary data.</text>
</comment>
<feature type="transmembrane region" description="Helical" evidence="1">
    <location>
        <begin position="6"/>
        <end position="26"/>
    </location>
</feature>
<keyword evidence="1" id="KW-1133">Transmembrane helix</keyword>
<keyword evidence="3" id="KW-1185">Reference proteome</keyword>
<feature type="transmembrane region" description="Helical" evidence="1">
    <location>
        <begin position="80"/>
        <end position="100"/>
    </location>
</feature>
<evidence type="ECO:0000313" key="3">
    <source>
        <dbReference type="Proteomes" id="UP000576792"/>
    </source>
</evidence>
<feature type="transmembrane region" description="Helical" evidence="1">
    <location>
        <begin position="38"/>
        <end position="60"/>
    </location>
</feature>
<evidence type="ECO:0000313" key="2">
    <source>
        <dbReference type="EMBL" id="NJC57144.1"/>
    </source>
</evidence>
<evidence type="ECO:0000256" key="1">
    <source>
        <dbReference type="SAM" id="Phobius"/>
    </source>
</evidence>